<sequence>MEGYEDFLALRGVDRTLINQPHPTRLDGVYDGHQQPEHYGHFGGPHGDLLRTNDEDGIVEFTYYDDIDRIQAEDEYDSTDESQYETDSDWSDEDIDNETEHEQVHYQPRVAENVVLGENNGAVAGENDLGSRFRSLVNYFIRGNSPEARSNSLQYSQDRDVVENEPAIVHFDTSMHDDAPNYSTSIVNWKTMSQFEDLDNSFKYTEKKASSVNYRYPRLQDKTNFIFGPPVKELDKDSFHINIEPRKEQILLQQAPAEKFYNGTNLNAIGTTALKSEMDSIKYRNNLTCIFSHESGDYLVVALRSTLQIYDFDPVTNLPNETPRLMFDTRPSITTETDLLATSIPVFPHNINYIKSCQFLGKTVVCTCIDDGCLLIWFVDRFIEQMQNFKPSIEEEDFRNLVISPDFKIRMSASLWGLDIKDNFVVTSDNSRCVVLLYYHEQDGRFYHARSENLGHNIPSVSIIKHTEHTVQVACVSITGEVVIFEFEFKLVAGPLSKFDLEFFQHRRVYYTDLLTESLEYGNGDDGWYRRRHQGQYNQSDFISNAENAFKRVEFSKPTTVSRCAVKEDCWTIQPFHPNWFLPVGSLQSVFGDCEIDDEKERGRILAESEALNKKGRDFQNKNENGEDDGTSLGIAASYQFYKSESIDFKGVEPPIIRMPATAKLANVNGEYHRILKDIALHEKVENFVDDFLIVSSSKRIALFKYPTLYCPCATNPLFNLDLHEKRESSHANRLSISAVIPELSCFIGVSQQGIVTIMRLCTYRGVYGMRQEHVFPNAYKIKPDNEHNREHGDDSDDEYDYVDAYKNFRTIIGLSVREKKGEMDVNNGDCEPVVSENRNDVRDRNGPVYLLYILYDDGKLFGYTLSE</sequence>
<dbReference type="SUPFAM" id="SSF50978">
    <property type="entry name" value="WD40 repeat-like"/>
    <property type="match status" value="1"/>
</dbReference>
<proteinExistence type="predicted"/>
<dbReference type="EMBL" id="JAEOAQ010000002">
    <property type="protein sequence ID" value="KAG5419917.1"/>
    <property type="molecule type" value="Genomic_DNA"/>
</dbReference>
<evidence type="ECO:0000256" key="1">
    <source>
        <dbReference type="SAM" id="MobiDB-lite"/>
    </source>
</evidence>
<organism evidence="2 3">
    <name type="scientific">Candida metapsilosis</name>
    <dbReference type="NCBI Taxonomy" id="273372"/>
    <lineage>
        <taxon>Eukaryota</taxon>
        <taxon>Fungi</taxon>
        <taxon>Dikarya</taxon>
        <taxon>Ascomycota</taxon>
        <taxon>Saccharomycotina</taxon>
        <taxon>Pichiomycetes</taxon>
        <taxon>Debaryomycetaceae</taxon>
        <taxon>Candida/Lodderomyces clade</taxon>
        <taxon>Candida</taxon>
    </lineage>
</organism>
<dbReference type="OrthoDB" id="4068815at2759"/>
<evidence type="ECO:0000313" key="3">
    <source>
        <dbReference type="Proteomes" id="UP000669133"/>
    </source>
</evidence>
<accession>A0A8H8DC42</accession>
<feature type="region of interest" description="Disordered" evidence="1">
    <location>
        <begin position="70"/>
        <end position="93"/>
    </location>
</feature>
<dbReference type="GeneID" id="93650426"/>
<reference evidence="2 3" key="1">
    <citation type="submission" date="2020-12" db="EMBL/GenBank/DDBJ databases">
        <title>Effect of drift, selection, and recombination on the evolution of hybrid genomes in Candida yeast pathogens.</title>
        <authorList>
            <person name="Mixao V."/>
            <person name="Ksiezopolska E."/>
            <person name="Saus E."/>
            <person name="Boekhout T."/>
            <person name="Gacser A."/>
            <person name="Gabaldon T."/>
        </authorList>
    </citation>
    <scope>NUCLEOTIDE SEQUENCE [LARGE SCALE GENOMIC DNA]</scope>
    <source>
        <strain evidence="2 3">BP57</strain>
    </source>
</reference>
<dbReference type="InterPro" id="IPR014839">
    <property type="entry name" value="Crt10"/>
</dbReference>
<protein>
    <recommendedName>
        <fullName evidence="4">CRT10 protein</fullName>
    </recommendedName>
</protein>
<evidence type="ECO:0000313" key="2">
    <source>
        <dbReference type="EMBL" id="KAG5419917.1"/>
    </source>
</evidence>
<name>A0A8H8DC42_9ASCO</name>
<comment type="caution">
    <text evidence="2">The sequence shown here is derived from an EMBL/GenBank/DDBJ whole genome shotgun (WGS) entry which is preliminary data.</text>
</comment>
<dbReference type="RefSeq" id="XP_067549033.1">
    <property type="nucleotide sequence ID" value="XM_067690581.1"/>
</dbReference>
<evidence type="ECO:0008006" key="4">
    <source>
        <dbReference type="Google" id="ProtNLM"/>
    </source>
</evidence>
<gene>
    <name evidence="2" type="ORF">I9W82_001797</name>
</gene>
<feature type="compositionally biased region" description="Acidic residues" evidence="1">
    <location>
        <begin position="73"/>
        <end position="93"/>
    </location>
</feature>
<dbReference type="AlphaFoldDB" id="A0A8H8DC42"/>
<dbReference type="Pfam" id="PF08728">
    <property type="entry name" value="CRT10"/>
    <property type="match status" value="2"/>
</dbReference>
<dbReference type="InterPro" id="IPR036322">
    <property type="entry name" value="WD40_repeat_dom_sf"/>
</dbReference>
<dbReference type="Proteomes" id="UP000669133">
    <property type="component" value="Unassembled WGS sequence"/>
</dbReference>
<keyword evidence="3" id="KW-1185">Reference proteome</keyword>